<feature type="transmembrane region" description="Helical" evidence="6">
    <location>
        <begin position="107"/>
        <end position="131"/>
    </location>
</feature>
<evidence type="ECO:0000256" key="3">
    <source>
        <dbReference type="ARBA" id="ARBA00022989"/>
    </source>
</evidence>
<evidence type="ECO:0000256" key="2">
    <source>
        <dbReference type="ARBA" id="ARBA00022692"/>
    </source>
</evidence>
<evidence type="ECO:0000256" key="5">
    <source>
        <dbReference type="SAM" id="MobiDB-lite"/>
    </source>
</evidence>
<feature type="region of interest" description="Disordered" evidence="5">
    <location>
        <begin position="244"/>
        <end position="266"/>
    </location>
</feature>
<dbReference type="Gene3D" id="1.10.1450.10">
    <property type="entry name" value="Tetraspanin"/>
    <property type="match status" value="1"/>
</dbReference>
<evidence type="ECO:0000256" key="6">
    <source>
        <dbReference type="SAM" id="Phobius"/>
    </source>
</evidence>
<evidence type="ECO:0000313" key="7">
    <source>
        <dbReference type="EMBL" id="KAL3084618.1"/>
    </source>
</evidence>
<gene>
    <name evidence="7" type="ORF">niasHT_035617</name>
</gene>
<evidence type="ECO:0000256" key="4">
    <source>
        <dbReference type="ARBA" id="ARBA00023136"/>
    </source>
</evidence>
<comment type="caution">
    <text evidence="7">The sequence shown here is derived from an EMBL/GenBank/DDBJ whole genome shotgun (WGS) entry which is preliminary data.</text>
</comment>
<keyword evidence="2 6" id="KW-0812">Transmembrane</keyword>
<organism evidence="7 8">
    <name type="scientific">Heterodera trifolii</name>
    <dbReference type="NCBI Taxonomy" id="157864"/>
    <lineage>
        <taxon>Eukaryota</taxon>
        <taxon>Metazoa</taxon>
        <taxon>Ecdysozoa</taxon>
        <taxon>Nematoda</taxon>
        <taxon>Chromadorea</taxon>
        <taxon>Rhabditida</taxon>
        <taxon>Tylenchina</taxon>
        <taxon>Tylenchomorpha</taxon>
        <taxon>Tylenchoidea</taxon>
        <taxon>Heteroderidae</taxon>
        <taxon>Heteroderinae</taxon>
        <taxon>Heterodera</taxon>
    </lineage>
</organism>
<dbReference type="InterPro" id="IPR018499">
    <property type="entry name" value="Tetraspanin/Peripherin"/>
</dbReference>
<keyword evidence="8" id="KW-1185">Reference proteome</keyword>
<comment type="subcellular location">
    <subcellularLocation>
        <location evidence="1">Membrane</location>
        <topology evidence="1">Multi-pass membrane protein</topology>
    </subcellularLocation>
</comment>
<dbReference type="SUPFAM" id="SSF48652">
    <property type="entry name" value="Tetraspanin"/>
    <property type="match status" value="1"/>
</dbReference>
<dbReference type="EMBL" id="JBICBT010001073">
    <property type="protein sequence ID" value="KAL3084618.1"/>
    <property type="molecule type" value="Genomic_DNA"/>
</dbReference>
<evidence type="ECO:0000313" key="8">
    <source>
        <dbReference type="Proteomes" id="UP001620626"/>
    </source>
</evidence>
<proteinExistence type="predicted"/>
<evidence type="ECO:0000256" key="1">
    <source>
        <dbReference type="ARBA" id="ARBA00004141"/>
    </source>
</evidence>
<keyword evidence="4 6" id="KW-0472">Membrane</keyword>
<name>A0ABD2J6U4_9BILA</name>
<dbReference type="PANTHER" id="PTHR19282">
    <property type="entry name" value="TETRASPANIN"/>
    <property type="match status" value="1"/>
</dbReference>
<keyword evidence="3 6" id="KW-1133">Transmembrane helix</keyword>
<feature type="transmembrane region" description="Helical" evidence="6">
    <location>
        <begin position="35"/>
        <end position="59"/>
    </location>
</feature>
<sequence>MGNDGHGVGGRNTTTSSSTMWRWSAYGLYGQTVKYTFLITNVLSVVFSLITFSYGAWLYHNRSQYYELLAPSLYVDVCLIMMVISSLVVVNSVIAVYSVLKELRCLIYSFSTASVILCFSLLIGGIMGLVFRQKLVQTPLHLKMNTSLKELYGLSDMTAITLAWDSLQREFRCCGVNGTEDFTIWRTSKWHMHHREPKPAFPQSCCVPERLAECVERSITMDKEMSNGIRPSMEQLVGEAAPTSAEAEASVAQNQQQLPADASSSSSSTIFMTNFTGSEAAAFYTNTCYMPFRTDLLSVVHVAAWLSISCSFYLLVPAFFATFFAKLVKK</sequence>
<evidence type="ECO:0008006" key="9">
    <source>
        <dbReference type="Google" id="ProtNLM"/>
    </source>
</evidence>
<dbReference type="PANTHER" id="PTHR19282:SF452">
    <property type="entry name" value="LD03691P"/>
    <property type="match status" value="1"/>
</dbReference>
<feature type="transmembrane region" description="Helical" evidence="6">
    <location>
        <begin position="79"/>
        <end position="100"/>
    </location>
</feature>
<feature type="transmembrane region" description="Helical" evidence="6">
    <location>
        <begin position="302"/>
        <end position="325"/>
    </location>
</feature>
<protein>
    <recommendedName>
        <fullName evidence="9">Tetraspanin</fullName>
    </recommendedName>
</protein>
<reference evidence="7 8" key="1">
    <citation type="submission" date="2024-10" db="EMBL/GenBank/DDBJ databases">
        <authorList>
            <person name="Kim D."/>
        </authorList>
    </citation>
    <scope>NUCLEOTIDE SEQUENCE [LARGE SCALE GENOMIC DNA]</scope>
    <source>
        <strain evidence="7">BH-2024</strain>
    </source>
</reference>
<dbReference type="AlphaFoldDB" id="A0ABD2J6U4"/>
<dbReference type="InterPro" id="IPR008952">
    <property type="entry name" value="Tetraspanin_EC2_sf"/>
</dbReference>
<dbReference type="Proteomes" id="UP001620626">
    <property type="component" value="Unassembled WGS sequence"/>
</dbReference>
<dbReference type="Pfam" id="PF00335">
    <property type="entry name" value="Tetraspanin"/>
    <property type="match status" value="1"/>
</dbReference>
<dbReference type="GO" id="GO:0016020">
    <property type="term" value="C:membrane"/>
    <property type="evidence" value="ECO:0007669"/>
    <property type="project" value="UniProtKB-SubCell"/>
</dbReference>
<accession>A0ABD2J6U4</accession>